<name>A0A7W6AK40_9HYPH</name>
<evidence type="ECO:0000313" key="6">
    <source>
        <dbReference type="Proteomes" id="UP001156881"/>
    </source>
</evidence>
<dbReference type="EMBL" id="JACIDN010000003">
    <property type="protein sequence ID" value="MBB3902730.1"/>
    <property type="molecule type" value="Genomic_DNA"/>
</dbReference>
<sequence length="160" mass="17233">MPRNRKPPGEYEVGYGKPPEHTRFKPGVSGNPKGRTKGTQDFDAMLHAALAKKVRVTENGRSVKMTKYAILLDTNINKACKGDPRSFREVMHHVGRSNGSGGQAGVANPAAELVFGSEEMAIIARFFERESAANETPDKSDCPGVNAPQGPALNVQEASQ</sequence>
<reference evidence="6" key="2">
    <citation type="journal article" date="2019" name="Int. J. Syst. Evol. Microbiol.">
        <title>The Global Catalogue of Microorganisms (GCM) 10K type strain sequencing project: providing services to taxonomists for standard genome sequencing and annotation.</title>
        <authorList>
            <consortium name="The Broad Institute Genomics Platform"/>
            <consortium name="The Broad Institute Genome Sequencing Center for Infectious Disease"/>
            <person name="Wu L."/>
            <person name="Ma J."/>
        </authorList>
    </citation>
    <scope>NUCLEOTIDE SEQUENCE [LARGE SCALE GENOMIC DNA]</scope>
    <source>
        <strain evidence="6">NBRC 107710</strain>
    </source>
</reference>
<feature type="region of interest" description="Disordered" evidence="1">
    <location>
        <begin position="1"/>
        <end position="36"/>
    </location>
</feature>
<dbReference type="AlphaFoldDB" id="A0A7W6AK40"/>
<dbReference type="Pfam" id="PF18932">
    <property type="entry name" value="DUF5681"/>
    <property type="match status" value="1"/>
</dbReference>
<proteinExistence type="predicted"/>
<feature type="region of interest" description="Disordered" evidence="1">
    <location>
        <begin position="132"/>
        <end position="160"/>
    </location>
</feature>
<evidence type="ECO:0000256" key="1">
    <source>
        <dbReference type="SAM" id="MobiDB-lite"/>
    </source>
</evidence>
<evidence type="ECO:0000259" key="2">
    <source>
        <dbReference type="Pfam" id="PF18932"/>
    </source>
</evidence>
<accession>A0A7W6AK40</accession>
<dbReference type="EMBL" id="BSPG01000001">
    <property type="protein sequence ID" value="GLS42572.1"/>
    <property type="molecule type" value="Genomic_DNA"/>
</dbReference>
<organism evidence="4 5">
    <name type="scientific">Methylobacterium brachythecii</name>
    <dbReference type="NCBI Taxonomy" id="1176177"/>
    <lineage>
        <taxon>Bacteria</taxon>
        <taxon>Pseudomonadati</taxon>
        <taxon>Pseudomonadota</taxon>
        <taxon>Alphaproteobacteria</taxon>
        <taxon>Hyphomicrobiales</taxon>
        <taxon>Methylobacteriaceae</taxon>
        <taxon>Methylobacterium</taxon>
    </lineage>
</organism>
<keyword evidence="6" id="KW-1185">Reference proteome</keyword>
<protein>
    <recommendedName>
        <fullName evidence="2">DUF5681 domain-containing protein</fullName>
    </recommendedName>
</protein>
<reference evidence="3" key="4">
    <citation type="submission" date="2023-01" db="EMBL/GenBank/DDBJ databases">
        <title>Draft genome sequence of Methylobacterium brachythecii strain NBRC 107710.</title>
        <authorList>
            <person name="Sun Q."/>
            <person name="Mori K."/>
        </authorList>
    </citation>
    <scope>NUCLEOTIDE SEQUENCE</scope>
    <source>
        <strain evidence="3">NBRC 107710</strain>
    </source>
</reference>
<evidence type="ECO:0000313" key="3">
    <source>
        <dbReference type="EMBL" id="GLS42572.1"/>
    </source>
</evidence>
<dbReference type="InterPro" id="IPR043736">
    <property type="entry name" value="DUF5681"/>
</dbReference>
<reference evidence="3" key="1">
    <citation type="journal article" date="2014" name="Int. J. Syst. Evol. Microbiol.">
        <title>Complete genome of a new Firmicutes species belonging to the dominant human colonic microbiota ('Ruminococcus bicirculans') reveals two chromosomes and a selective capacity to utilize plant glucans.</title>
        <authorList>
            <consortium name="NISC Comparative Sequencing Program"/>
            <person name="Wegmann U."/>
            <person name="Louis P."/>
            <person name="Goesmann A."/>
            <person name="Henrissat B."/>
            <person name="Duncan S.H."/>
            <person name="Flint H.J."/>
        </authorList>
    </citation>
    <scope>NUCLEOTIDE SEQUENCE</scope>
    <source>
        <strain evidence="3">NBRC 107710</strain>
    </source>
</reference>
<feature type="domain" description="DUF5681" evidence="2">
    <location>
        <begin position="21"/>
        <end position="92"/>
    </location>
</feature>
<evidence type="ECO:0000313" key="5">
    <source>
        <dbReference type="Proteomes" id="UP000517759"/>
    </source>
</evidence>
<evidence type="ECO:0000313" key="4">
    <source>
        <dbReference type="EMBL" id="MBB3902730.1"/>
    </source>
</evidence>
<dbReference type="Proteomes" id="UP000517759">
    <property type="component" value="Unassembled WGS sequence"/>
</dbReference>
<gene>
    <name evidence="3" type="ORF">GCM10007884_05570</name>
    <name evidence="4" type="ORF">GGR33_002225</name>
</gene>
<dbReference type="Proteomes" id="UP001156881">
    <property type="component" value="Unassembled WGS sequence"/>
</dbReference>
<feature type="compositionally biased region" description="Basic and acidic residues" evidence="1">
    <location>
        <begin position="132"/>
        <end position="141"/>
    </location>
</feature>
<reference evidence="4 5" key="3">
    <citation type="submission" date="2020-08" db="EMBL/GenBank/DDBJ databases">
        <title>Genomic Encyclopedia of Type Strains, Phase IV (KMG-IV): sequencing the most valuable type-strain genomes for metagenomic binning, comparative biology and taxonomic classification.</title>
        <authorList>
            <person name="Goeker M."/>
        </authorList>
    </citation>
    <scope>NUCLEOTIDE SEQUENCE [LARGE SCALE GENOMIC DNA]</scope>
    <source>
        <strain evidence="4 5">DSM 24105</strain>
    </source>
</reference>
<dbReference type="RefSeq" id="WP_183504886.1">
    <property type="nucleotide sequence ID" value="NZ_BSPG01000001.1"/>
</dbReference>
<comment type="caution">
    <text evidence="4">The sequence shown here is derived from an EMBL/GenBank/DDBJ whole genome shotgun (WGS) entry which is preliminary data.</text>
</comment>